<name>A0A810Q0Z9_9FIRM</name>
<reference evidence="2" key="1">
    <citation type="submission" date="2020-09" db="EMBL/GenBank/DDBJ databases">
        <title>New species isolated from human feces.</title>
        <authorList>
            <person name="Kitahara M."/>
            <person name="Shigeno Y."/>
            <person name="Shime M."/>
            <person name="Matsumoto Y."/>
            <person name="Nakamura S."/>
            <person name="Motooka D."/>
            <person name="Fukuoka S."/>
            <person name="Nishikawa H."/>
            <person name="Benno Y."/>
        </authorList>
    </citation>
    <scope>NUCLEOTIDE SEQUENCE</scope>
    <source>
        <strain evidence="2">MM35</strain>
    </source>
</reference>
<dbReference type="AlphaFoldDB" id="A0A810Q0Z9"/>
<sequence>MKYKRMALAACALLLLLSATNLSAVLTDEHPRYHQHLERPAYTPCAEHDGETLCTHLPLVLIDTGGTEIPGVPIQSGGSGREDDAFTTTADGSTLLRASVSVVDHAEGNNHPADTPTLQSVIDIRVRGNSSRYFDKHSYLVKTLTDDGAASRDVAMLGMDAFDEWALHGPYLDKTLIRNYMWYNLAGEIMDYAPNVRFCEVLLNGVYQGLYVMTETVSSGADARLKLTEPSKDTVQTSYALRLDRGSGNEVKNIEAFSQYALRNLQDMDIVYPGTKWLTPERAAWIAQDFSDFEKSLYSYDYDTEPYAWWEQADMSSFVDYFILNEFTCNYDAGWLSTYIYRDVRGKYKMCIWDFNSACDNYSHPVTEPQHFELQYNVWYYMLSKDEDFINAVIERYRALRQGVLSDAYLNDYMDAVVEWLGPAIDRNFSVWGYALDKDMISPAGRNPHTHTEAVAQMKRFCAERGAWMDEHIDILRQYSHESKNKKFNH</sequence>
<evidence type="ECO:0000313" key="2">
    <source>
        <dbReference type="EMBL" id="BCK79141.1"/>
    </source>
</evidence>
<feature type="chain" id="PRO_5032267130" description="CotH protein" evidence="1">
    <location>
        <begin position="25"/>
        <end position="490"/>
    </location>
</feature>
<feature type="signal peptide" evidence="1">
    <location>
        <begin position="1"/>
        <end position="24"/>
    </location>
</feature>
<organism evidence="2 3">
    <name type="scientific">Vescimonas fastidiosa</name>
    <dbReference type="NCBI Taxonomy" id="2714353"/>
    <lineage>
        <taxon>Bacteria</taxon>
        <taxon>Bacillati</taxon>
        <taxon>Bacillota</taxon>
        <taxon>Clostridia</taxon>
        <taxon>Eubacteriales</taxon>
        <taxon>Oscillospiraceae</taxon>
        <taxon>Vescimonas</taxon>
    </lineage>
</organism>
<keyword evidence="1" id="KW-0732">Signal</keyword>
<evidence type="ECO:0008006" key="4">
    <source>
        <dbReference type="Google" id="ProtNLM"/>
    </source>
</evidence>
<proteinExistence type="predicted"/>
<dbReference type="Proteomes" id="UP000681343">
    <property type="component" value="Chromosome"/>
</dbReference>
<dbReference type="KEGG" id="vfa:MM35RIKEN_13330"/>
<keyword evidence="3" id="KW-1185">Reference proteome</keyword>
<dbReference type="Pfam" id="PF08757">
    <property type="entry name" value="CotH"/>
    <property type="match status" value="1"/>
</dbReference>
<evidence type="ECO:0000256" key="1">
    <source>
        <dbReference type="SAM" id="SignalP"/>
    </source>
</evidence>
<protein>
    <recommendedName>
        <fullName evidence="4">CotH protein</fullName>
    </recommendedName>
</protein>
<accession>A0A810Q0Z9</accession>
<dbReference type="InterPro" id="IPR014867">
    <property type="entry name" value="Spore_coat_CotH_CotH2/3/7"/>
</dbReference>
<dbReference type="EMBL" id="AP023415">
    <property type="protein sequence ID" value="BCK79141.1"/>
    <property type="molecule type" value="Genomic_DNA"/>
</dbReference>
<gene>
    <name evidence="2" type="ORF">MM35RIKEN_13330</name>
</gene>
<dbReference type="RefSeq" id="WP_212820391.1">
    <property type="nucleotide sequence ID" value="NZ_AP023415.1"/>
</dbReference>
<evidence type="ECO:0000313" key="3">
    <source>
        <dbReference type="Proteomes" id="UP000681343"/>
    </source>
</evidence>